<proteinExistence type="predicted"/>
<dbReference type="Proteomes" id="UP000252795">
    <property type="component" value="Unassembled WGS sequence"/>
</dbReference>
<organism evidence="2 3">
    <name type="scientific">Marinobacter nauticus</name>
    <name type="common">Marinobacter hydrocarbonoclasticus</name>
    <name type="synonym">Marinobacter aquaeolei</name>
    <dbReference type="NCBI Taxonomy" id="2743"/>
    <lineage>
        <taxon>Bacteria</taxon>
        <taxon>Pseudomonadati</taxon>
        <taxon>Pseudomonadota</taxon>
        <taxon>Gammaproteobacteria</taxon>
        <taxon>Pseudomonadales</taxon>
        <taxon>Marinobacteraceae</taxon>
        <taxon>Marinobacter</taxon>
    </lineage>
</organism>
<accession>A0A368V9K5</accession>
<evidence type="ECO:0000313" key="2">
    <source>
        <dbReference type="EMBL" id="RCW37829.1"/>
    </source>
</evidence>
<gene>
    <name evidence="2" type="ORF">DET51_101166</name>
    <name evidence="1" type="ORF">DET64_101167</name>
</gene>
<protein>
    <recommendedName>
        <fullName evidence="5">Ribbon-helix-helix protein CopG domain-containing protein</fullName>
    </recommendedName>
</protein>
<name>A0A368V9K5_MARNT</name>
<dbReference type="EMBL" id="QPJB01000001">
    <property type="protein sequence ID" value="RCW37829.1"/>
    <property type="molecule type" value="Genomic_DNA"/>
</dbReference>
<keyword evidence="4" id="KW-1185">Reference proteome</keyword>
<dbReference type="EMBL" id="QNSA01000001">
    <property type="protein sequence ID" value="RBP76983.1"/>
    <property type="molecule type" value="Genomic_DNA"/>
</dbReference>
<dbReference type="Proteomes" id="UP000253065">
    <property type="component" value="Unassembled WGS sequence"/>
</dbReference>
<evidence type="ECO:0000313" key="4">
    <source>
        <dbReference type="Proteomes" id="UP000253065"/>
    </source>
</evidence>
<sequence>MYQDPKRIRKHRVSLNLDDYEAAVINALVDYTGTDRASLLRQMLIAQAEAALLPTSPSMAGGAPLSEAHIRTI</sequence>
<dbReference type="AlphaFoldDB" id="A0A368V9K5"/>
<dbReference type="RefSeq" id="WP_108019134.1">
    <property type="nucleotide sequence ID" value="NZ_QNSA01000001.1"/>
</dbReference>
<evidence type="ECO:0000313" key="3">
    <source>
        <dbReference type="Proteomes" id="UP000252795"/>
    </source>
</evidence>
<evidence type="ECO:0000313" key="1">
    <source>
        <dbReference type="EMBL" id="RBP76983.1"/>
    </source>
</evidence>
<comment type="caution">
    <text evidence="2">The sequence shown here is derived from an EMBL/GenBank/DDBJ whole genome shotgun (WGS) entry which is preliminary data.</text>
</comment>
<reference evidence="2 3" key="1">
    <citation type="submission" date="2018-07" db="EMBL/GenBank/DDBJ databases">
        <title>Freshwater and sediment microbial communities from various areas in North America, analyzing microbe dynamics in response to fracking.</title>
        <authorList>
            <person name="Lamendella R."/>
        </authorList>
    </citation>
    <scope>NUCLEOTIDE SEQUENCE [LARGE SCALE GENOMIC DNA]</scope>
    <source>
        <strain evidence="2 3">114E</strain>
        <strain evidence="1 4">114E_o</strain>
    </source>
</reference>
<evidence type="ECO:0008006" key="5">
    <source>
        <dbReference type="Google" id="ProtNLM"/>
    </source>
</evidence>